<protein>
    <submittedName>
        <fullName evidence="1">Uncharacterized protein</fullName>
    </submittedName>
</protein>
<dbReference type="InParanoid" id="A0A078B0Z0"/>
<dbReference type="Proteomes" id="UP000039865">
    <property type="component" value="Unassembled WGS sequence"/>
</dbReference>
<evidence type="ECO:0000313" key="2">
    <source>
        <dbReference type="Proteomes" id="UP000039865"/>
    </source>
</evidence>
<sequence length="135" mass="15288">MLQDFPKQVQTPIVQEIFQPVQVSKSYTNSEGLNTTGSLQEQREFISLIAQQNEEGYAESINPELAVFNIRTSFVGLKSKRVELVEPEIPLDENADNTGLVKFTQLCLASESISEEPKTINYIRLYQAKLIKTYS</sequence>
<name>A0A078B0Z0_STYLE</name>
<keyword evidence="2" id="KW-1185">Reference proteome</keyword>
<evidence type="ECO:0000313" key="1">
    <source>
        <dbReference type="EMBL" id="CDW88300.1"/>
    </source>
</evidence>
<accession>A0A078B0Z0</accession>
<reference evidence="1 2" key="1">
    <citation type="submission" date="2014-06" db="EMBL/GenBank/DDBJ databases">
        <authorList>
            <person name="Swart Estienne"/>
        </authorList>
    </citation>
    <scope>NUCLEOTIDE SEQUENCE [LARGE SCALE GENOMIC DNA]</scope>
    <source>
        <strain evidence="1 2">130c</strain>
    </source>
</reference>
<dbReference type="AlphaFoldDB" id="A0A078B0Z0"/>
<proteinExistence type="predicted"/>
<organism evidence="1 2">
    <name type="scientific">Stylonychia lemnae</name>
    <name type="common">Ciliate</name>
    <dbReference type="NCBI Taxonomy" id="5949"/>
    <lineage>
        <taxon>Eukaryota</taxon>
        <taxon>Sar</taxon>
        <taxon>Alveolata</taxon>
        <taxon>Ciliophora</taxon>
        <taxon>Intramacronucleata</taxon>
        <taxon>Spirotrichea</taxon>
        <taxon>Stichotrichia</taxon>
        <taxon>Sporadotrichida</taxon>
        <taxon>Oxytrichidae</taxon>
        <taxon>Stylonychinae</taxon>
        <taxon>Stylonychia</taxon>
    </lineage>
</organism>
<gene>
    <name evidence="1" type="primary">Contig3073.g3285</name>
    <name evidence="1" type="ORF">STYLEM_17419</name>
</gene>
<dbReference type="EMBL" id="CCKQ01016426">
    <property type="protein sequence ID" value="CDW88300.1"/>
    <property type="molecule type" value="Genomic_DNA"/>
</dbReference>